<evidence type="ECO:0000313" key="2">
    <source>
        <dbReference type="EMBL" id="SFE34329.1"/>
    </source>
</evidence>
<proteinExistence type="predicted"/>
<dbReference type="RefSeq" id="WP_046229858.1">
    <property type="nucleotide sequence ID" value="NZ_FONN01000002.1"/>
</dbReference>
<dbReference type="SUPFAM" id="SSF48208">
    <property type="entry name" value="Six-hairpin glycosidases"/>
    <property type="match status" value="1"/>
</dbReference>
<sequence>MAANLSGYIDSMESMAAQTEGGSIPHVLKVIAQRYIGDNPPHGPVYRVTRASAVRKRADHLYEFPLRSMFKEMEAGLRVYAWAKLWIDQPQEFIFHLRCYGQVKLHHNGNQRFGSSPEEEEMTEADPTSAVPPIKLKINLLRGWNHFVLELGVGPEGNCGAAFGTGSRKNKPFHFLAPSDERDGEEGWIFTAPSAHPLNRIPGTNQTEAATGAEWLPAREEGKGRLDLLYGMRPGYSAYAWTTIANRTASKQQVTISGTAFGPLRFIWQGKEVYAVQESGDFSLELGADPGSGDLIAHCRCDGQGWGFQLGDIAAPNVELVLGRRVHGYKGEWLLLGPLSPEANMDPADYLAPGKVSADRCTNVFWTTDQPGAHVRPFLENELYGRWNYPLGVTLSGLLGSSRLLQREDLANYVAGHVEFATSTYAYSLWDRERFGAAGLNNQLSHIDSLDDCGSFGALAIMAEQLRSIEGSRAVADDIAHYIMNVQDRMEDGALYRKVGVSPSMHNTMWCDDMYMSVPFLCRYAELSGDAGYMGEAARQLLLYKKYLYMADRQIMSHVYDVRNSKPSGTVWGRGNGWVFFSLAVLLEVLPRTHESYPSILAFYRELAEGYRRLQGKHGLWHQVLVDAESYEESSCTSMFIYGFALGIRHSWLENPEPYIRAALTGWQGLCERAIDKQGNLYGVCKGSSWSYSHAYYKHDLGWNLNDTHGIGIVLLAGIETQRMKEWLIEKA</sequence>
<dbReference type="InterPro" id="IPR052043">
    <property type="entry name" value="PolySaccharide_Degr_Enz"/>
</dbReference>
<evidence type="ECO:0000313" key="3">
    <source>
        <dbReference type="Proteomes" id="UP000183410"/>
    </source>
</evidence>
<dbReference type="Gene3D" id="1.50.10.10">
    <property type="match status" value="1"/>
</dbReference>
<dbReference type="Pfam" id="PF07470">
    <property type="entry name" value="Glyco_hydro_88"/>
    <property type="match status" value="1"/>
</dbReference>
<dbReference type="InterPro" id="IPR012341">
    <property type="entry name" value="6hp_glycosidase-like_sf"/>
</dbReference>
<reference evidence="3" key="1">
    <citation type="submission" date="2016-10" db="EMBL/GenBank/DDBJ databases">
        <authorList>
            <person name="Varghese N."/>
            <person name="Submissions S."/>
        </authorList>
    </citation>
    <scope>NUCLEOTIDE SEQUENCE [LARGE SCALE GENOMIC DNA]</scope>
    <source>
        <strain evidence="3">CGMCC 1.10223</strain>
    </source>
</reference>
<dbReference type="GO" id="GO:0005975">
    <property type="term" value="P:carbohydrate metabolic process"/>
    <property type="evidence" value="ECO:0007669"/>
    <property type="project" value="InterPro"/>
</dbReference>
<name>A0A1I1ZRJ8_9BACL</name>
<organism evidence="2 3">
    <name type="scientific">Paenibacillus algorifonticola</name>
    <dbReference type="NCBI Taxonomy" id="684063"/>
    <lineage>
        <taxon>Bacteria</taxon>
        <taxon>Bacillati</taxon>
        <taxon>Bacillota</taxon>
        <taxon>Bacilli</taxon>
        <taxon>Bacillales</taxon>
        <taxon>Paenibacillaceae</taxon>
        <taxon>Paenibacillus</taxon>
    </lineage>
</organism>
<dbReference type="PANTHER" id="PTHR33886:SF8">
    <property type="entry name" value="UNSATURATED RHAMNOGALACTURONAN HYDROLASE (EUROFUNG)"/>
    <property type="match status" value="1"/>
</dbReference>
<accession>A0A1I1ZRJ8</accession>
<dbReference type="PANTHER" id="PTHR33886">
    <property type="entry name" value="UNSATURATED RHAMNOGALACTURONAN HYDROLASE (EUROFUNG)"/>
    <property type="match status" value="1"/>
</dbReference>
<dbReference type="InterPro" id="IPR008928">
    <property type="entry name" value="6-hairpin_glycosidase_sf"/>
</dbReference>
<dbReference type="EMBL" id="FONN01000002">
    <property type="protein sequence ID" value="SFE34329.1"/>
    <property type="molecule type" value="Genomic_DNA"/>
</dbReference>
<dbReference type="OrthoDB" id="9807186at2"/>
<keyword evidence="1 2" id="KW-0378">Hydrolase</keyword>
<evidence type="ECO:0000256" key="1">
    <source>
        <dbReference type="ARBA" id="ARBA00022801"/>
    </source>
</evidence>
<dbReference type="InterPro" id="IPR010905">
    <property type="entry name" value="Glyco_hydro_88"/>
</dbReference>
<dbReference type="Proteomes" id="UP000183410">
    <property type="component" value="Unassembled WGS sequence"/>
</dbReference>
<gene>
    <name evidence="2" type="ORF">SAMN04487969_10245</name>
</gene>
<keyword evidence="3" id="KW-1185">Reference proteome</keyword>
<dbReference type="AlphaFoldDB" id="A0A1I1ZRJ8"/>
<protein>
    <submittedName>
        <fullName evidence="2">Rhamnogalacturonyl hydrolase YesR</fullName>
    </submittedName>
</protein>
<dbReference type="GO" id="GO:0016787">
    <property type="term" value="F:hydrolase activity"/>
    <property type="evidence" value="ECO:0007669"/>
    <property type="project" value="UniProtKB-KW"/>
</dbReference>